<dbReference type="SUPFAM" id="SSF53335">
    <property type="entry name" value="S-adenosyl-L-methionine-dependent methyltransferases"/>
    <property type="match status" value="1"/>
</dbReference>
<reference evidence="2" key="1">
    <citation type="submission" date="2024-03" db="EMBL/GenBank/DDBJ databases">
        <title>WGS assembly of Saponaria officinalis var. Norfolk2.</title>
        <authorList>
            <person name="Jenkins J."/>
            <person name="Shu S."/>
            <person name="Grimwood J."/>
            <person name="Barry K."/>
            <person name="Goodstein D."/>
            <person name="Schmutz J."/>
            <person name="Leebens-Mack J."/>
            <person name="Osbourn A."/>
        </authorList>
    </citation>
    <scope>NUCLEOTIDE SEQUENCE [LARGE SCALE GENOMIC DNA]</scope>
    <source>
        <strain evidence="2">JIC</strain>
    </source>
</reference>
<dbReference type="Gene3D" id="3.40.50.150">
    <property type="entry name" value="Vaccinia Virus protein VP39"/>
    <property type="match status" value="1"/>
</dbReference>
<accession>A0AAW1M7Q1</accession>
<dbReference type="PANTHER" id="PTHR37909:SF1">
    <property type="entry name" value="S-ADENOSYL-L-METHIONINE-DEPENDENT METHYLTRANSFERASES SUPERFAMILY PROTEIN"/>
    <property type="match status" value="1"/>
</dbReference>
<feature type="transmembrane region" description="Helical" evidence="1">
    <location>
        <begin position="20"/>
        <end position="44"/>
    </location>
</feature>
<proteinExistence type="predicted"/>
<dbReference type="EMBL" id="JBDFQZ010000003">
    <property type="protein sequence ID" value="KAK9741449.1"/>
    <property type="molecule type" value="Genomic_DNA"/>
</dbReference>
<dbReference type="InterPro" id="IPR029063">
    <property type="entry name" value="SAM-dependent_MTases_sf"/>
</dbReference>
<keyword evidence="1" id="KW-0472">Membrane</keyword>
<sequence>MREDYNPQHATSYSRKPSSIFKLSNLTNIPIILLIIIIFALGYISSSISYRTKCPSDHNRYDIPQCGTPVPPEQVRSILVDGLYDGVSPYKDFPSPGIASLLQPTRLEGWGSNEAVFSNLIHKVKPRTIIEIGTFLGSSATHMANLTRHLGLDTQILCLDDFRGWAGFRGMFKGFPMQNANVMLLAQFMKNVITLNFSESILPLPFSSASSLDKLCELGIRGDLIEVDAAHDFHSAWDDINRAYRLLSPNGILFGHDYFNGQDDYGVRRAVDLFAKIHGFGIKTTKEHWILDVYG</sequence>
<protein>
    <recommendedName>
        <fullName evidence="4">S-adenosyl-L-methionine-dependent methyltransferase</fullName>
    </recommendedName>
</protein>
<evidence type="ECO:0000313" key="3">
    <source>
        <dbReference type="Proteomes" id="UP001443914"/>
    </source>
</evidence>
<gene>
    <name evidence="2" type="ORF">RND81_03G106800</name>
</gene>
<keyword evidence="3" id="KW-1185">Reference proteome</keyword>
<organism evidence="2 3">
    <name type="scientific">Saponaria officinalis</name>
    <name type="common">Common soapwort</name>
    <name type="synonym">Lychnis saponaria</name>
    <dbReference type="NCBI Taxonomy" id="3572"/>
    <lineage>
        <taxon>Eukaryota</taxon>
        <taxon>Viridiplantae</taxon>
        <taxon>Streptophyta</taxon>
        <taxon>Embryophyta</taxon>
        <taxon>Tracheophyta</taxon>
        <taxon>Spermatophyta</taxon>
        <taxon>Magnoliopsida</taxon>
        <taxon>eudicotyledons</taxon>
        <taxon>Gunneridae</taxon>
        <taxon>Pentapetalae</taxon>
        <taxon>Caryophyllales</taxon>
        <taxon>Caryophyllaceae</taxon>
        <taxon>Caryophylleae</taxon>
        <taxon>Saponaria</taxon>
    </lineage>
</organism>
<dbReference type="Proteomes" id="UP001443914">
    <property type="component" value="Unassembled WGS sequence"/>
</dbReference>
<dbReference type="PANTHER" id="PTHR37909">
    <property type="entry name" value="S-ADENOSYL-L-METHIONINE-DEPENDENT METHYLTRANSFERASES SUPERFAMILY PROTEIN"/>
    <property type="match status" value="1"/>
</dbReference>
<evidence type="ECO:0000256" key="1">
    <source>
        <dbReference type="SAM" id="Phobius"/>
    </source>
</evidence>
<name>A0AAW1M7Q1_SAPOF</name>
<keyword evidence="1" id="KW-1133">Transmembrane helix</keyword>
<keyword evidence="1" id="KW-0812">Transmembrane</keyword>
<dbReference type="AlphaFoldDB" id="A0AAW1M7Q1"/>
<dbReference type="Pfam" id="PF13578">
    <property type="entry name" value="Methyltransf_24"/>
    <property type="match status" value="1"/>
</dbReference>
<comment type="caution">
    <text evidence="2">The sequence shown here is derived from an EMBL/GenBank/DDBJ whole genome shotgun (WGS) entry which is preliminary data.</text>
</comment>
<evidence type="ECO:0008006" key="4">
    <source>
        <dbReference type="Google" id="ProtNLM"/>
    </source>
</evidence>
<evidence type="ECO:0000313" key="2">
    <source>
        <dbReference type="EMBL" id="KAK9741449.1"/>
    </source>
</evidence>